<accession>A0A8B6X1D4</accession>
<evidence type="ECO:0000259" key="1">
    <source>
        <dbReference type="Pfam" id="PF11074"/>
    </source>
</evidence>
<organism evidence="2 3">
    <name type="scientific">Derxia gummosa DSM 723</name>
    <dbReference type="NCBI Taxonomy" id="1121388"/>
    <lineage>
        <taxon>Bacteria</taxon>
        <taxon>Pseudomonadati</taxon>
        <taxon>Pseudomonadota</taxon>
        <taxon>Betaproteobacteria</taxon>
        <taxon>Burkholderiales</taxon>
        <taxon>Alcaligenaceae</taxon>
        <taxon>Derxia</taxon>
    </lineage>
</organism>
<dbReference type="Pfam" id="PF11074">
    <property type="entry name" value="DUF2779"/>
    <property type="match status" value="1"/>
</dbReference>
<evidence type="ECO:0000313" key="2">
    <source>
        <dbReference type="Proteomes" id="UP000675920"/>
    </source>
</evidence>
<keyword evidence="2" id="KW-1185">Reference proteome</keyword>
<sequence length="492" mass="53663">MSAAAALTESDFARFRQCPRRHWLHRQRGDAETPPPVDALVTDVLSRAWPGAVRIPLDAPFDDRLAATAQALGAAAPRPILDGCFRTDEGIEVRVDLLVPLEKGTTGRWRVVGIRHASSFGEHEIDLVALAARAVRGAGVHVAGVDVARIDTDFIYPGFGWYGGLFAPIEVSGSVEERPLGQWLADLRTLPDGPEPATPPGAHCQRPLPCPYATHCAPPPEGEAAEADRLRLDLLGRDLAAELRAEGRGSLADVPPTRLPNDRLRRMQQAIVDHRVIVEPGAARELARYPGRRRWLRFETIGFAVPIWSGTRPYQVLPYQWACDVERMDGSGVEHLGFLADRSGDPRRAFAESLLTALGQTGPVFAYNAGFERNRIVELAALFDDLAPALNAVAGRIVDLFHLLRAHAYHPAMDGSWSARSVFGAFAPDVEADRFDAADGATPLEAFALSLRDKLDPAEVQRLRAALDDYGRRQTLALRRLTEALGGESSGH</sequence>
<dbReference type="InterPro" id="IPR021301">
    <property type="entry name" value="DUF2779"/>
</dbReference>
<feature type="domain" description="DUF2779" evidence="1">
    <location>
        <begin position="295"/>
        <end position="418"/>
    </location>
</feature>
<protein>
    <submittedName>
        <fullName evidence="3">DUF2779 domain-containing protein</fullName>
    </submittedName>
</protein>
<name>A0A8B6X1D4_9BURK</name>
<evidence type="ECO:0000313" key="3">
    <source>
        <dbReference type="RefSeq" id="WP_028310442.1"/>
    </source>
</evidence>
<proteinExistence type="predicted"/>
<reference evidence="3" key="1">
    <citation type="submission" date="2025-08" db="UniProtKB">
        <authorList>
            <consortium name="RefSeq"/>
        </authorList>
    </citation>
    <scope>IDENTIFICATION</scope>
</reference>
<dbReference type="AlphaFoldDB" id="A0A8B6X1D4"/>
<dbReference type="Proteomes" id="UP000675920">
    <property type="component" value="Unplaced"/>
</dbReference>
<dbReference type="RefSeq" id="WP_028310442.1">
    <property type="nucleotide sequence ID" value="NZ_AXWS01000007.1"/>
</dbReference>
<dbReference type="OrthoDB" id="9783873at2"/>